<dbReference type="Gene3D" id="2.40.10.10">
    <property type="entry name" value="Trypsin-like serine proteases"/>
    <property type="match status" value="2"/>
</dbReference>
<dbReference type="FunFam" id="2.40.10.10:FF:000038">
    <property type="entry name" value="Serine protease"/>
    <property type="match status" value="1"/>
</dbReference>
<keyword evidence="8" id="KW-1185">Reference proteome</keyword>
<proteinExistence type="inferred from homology"/>
<dbReference type="GO" id="GO:0006508">
    <property type="term" value="P:proteolysis"/>
    <property type="evidence" value="ECO:0007669"/>
    <property type="project" value="InterPro"/>
</dbReference>
<dbReference type="SUPFAM" id="SSF50494">
    <property type="entry name" value="Trypsin-like serine proteases"/>
    <property type="match status" value="1"/>
</dbReference>
<dbReference type="Pfam" id="PF00089">
    <property type="entry name" value="Trypsin"/>
    <property type="match status" value="1"/>
</dbReference>
<dbReference type="InterPro" id="IPR041515">
    <property type="entry name" value="PPAF-2-like_Clip"/>
</dbReference>
<comment type="similarity">
    <text evidence="4">Belongs to the peptidase S1 family. CLIP subfamily.</text>
</comment>
<evidence type="ECO:0000313" key="7">
    <source>
        <dbReference type="EMBL" id="KAF8763211.1"/>
    </source>
</evidence>
<dbReference type="OrthoDB" id="5949700at2759"/>
<name>A0A8T0DZV0_ARGBR</name>
<dbReference type="InterPro" id="IPR001254">
    <property type="entry name" value="Trypsin_dom"/>
</dbReference>
<keyword evidence="5" id="KW-0732">Signal</keyword>
<feature type="domain" description="Peptidase S1" evidence="6">
    <location>
        <begin position="115"/>
        <end position="361"/>
    </location>
</feature>
<comment type="caution">
    <text evidence="7">The sequence shown here is derived from an EMBL/GenBank/DDBJ whole genome shotgun (WGS) entry which is preliminary data.</text>
</comment>
<keyword evidence="3" id="KW-1015">Disulfide bond</keyword>
<evidence type="ECO:0000256" key="4">
    <source>
        <dbReference type="ARBA" id="ARBA00024195"/>
    </source>
</evidence>
<evidence type="ECO:0000256" key="1">
    <source>
        <dbReference type="ARBA" id="ARBA00004613"/>
    </source>
</evidence>
<dbReference type="InterPro" id="IPR043504">
    <property type="entry name" value="Peptidase_S1_PA_chymotrypsin"/>
</dbReference>
<dbReference type="CDD" id="cd00190">
    <property type="entry name" value="Tryp_SPc"/>
    <property type="match status" value="1"/>
</dbReference>
<dbReference type="Pfam" id="PF18322">
    <property type="entry name" value="CLIP_1"/>
    <property type="match status" value="1"/>
</dbReference>
<dbReference type="AlphaFoldDB" id="A0A8T0DZV0"/>
<dbReference type="GO" id="GO:0004252">
    <property type="term" value="F:serine-type endopeptidase activity"/>
    <property type="evidence" value="ECO:0007669"/>
    <property type="project" value="InterPro"/>
</dbReference>
<dbReference type="OMA" id="IRIHEAF"/>
<evidence type="ECO:0000256" key="5">
    <source>
        <dbReference type="SAM" id="SignalP"/>
    </source>
</evidence>
<dbReference type="InterPro" id="IPR009003">
    <property type="entry name" value="Peptidase_S1_PA"/>
</dbReference>
<dbReference type="PRINTS" id="PR00722">
    <property type="entry name" value="CHYMOTRYPSIN"/>
</dbReference>
<evidence type="ECO:0000313" key="8">
    <source>
        <dbReference type="Proteomes" id="UP000807504"/>
    </source>
</evidence>
<keyword evidence="2" id="KW-0964">Secreted</keyword>
<dbReference type="PANTHER" id="PTHR24256">
    <property type="entry name" value="TRYPTASE-RELATED"/>
    <property type="match status" value="1"/>
</dbReference>
<evidence type="ECO:0000259" key="6">
    <source>
        <dbReference type="PROSITE" id="PS50240"/>
    </source>
</evidence>
<dbReference type="InterPro" id="IPR001314">
    <property type="entry name" value="Peptidase_S1A"/>
</dbReference>
<dbReference type="InterPro" id="IPR051487">
    <property type="entry name" value="Ser/Thr_Proteases_Immune/Dev"/>
</dbReference>
<reference evidence="7" key="1">
    <citation type="journal article" date="2020" name="bioRxiv">
        <title>Chromosome-level reference genome of the European wasp spider Argiope bruennichi: a resource for studies on range expansion and evolutionary adaptation.</title>
        <authorList>
            <person name="Sheffer M.M."/>
            <person name="Hoppe A."/>
            <person name="Krehenwinkel H."/>
            <person name="Uhl G."/>
            <person name="Kuss A.W."/>
            <person name="Jensen L."/>
            <person name="Jensen C."/>
            <person name="Gillespie R.G."/>
            <person name="Hoff K.J."/>
            <person name="Prost S."/>
        </authorList>
    </citation>
    <scope>NUCLEOTIDE SEQUENCE</scope>
</reference>
<dbReference type="PROSITE" id="PS50240">
    <property type="entry name" value="TRYPSIN_DOM"/>
    <property type="match status" value="1"/>
</dbReference>
<protein>
    <submittedName>
        <fullName evidence="7">Phenoloxidase-activating factor 2 like protein</fullName>
    </submittedName>
</protein>
<comment type="subcellular location">
    <subcellularLocation>
        <location evidence="1">Secreted</location>
    </subcellularLocation>
</comment>
<feature type="chain" id="PRO_5035854716" evidence="5">
    <location>
        <begin position="16"/>
        <end position="370"/>
    </location>
</feature>
<feature type="signal peptide" evidence="5">
    <location>
        <begin position="1"/>
        <end position="15"/>
    </location>
</feature>
<organism evidence="7 8">
    <name type="scientific">Argiope bruennichi</name>
    <name type="common">Wasp spider</name>
    <name type="synonym">Aranea bruennichi</name>
    <dbReference type="NCBI Taxonomy" id="94029"/>
    <lineage>
        <taxon>Eukaryota</taxon>
        <taxon>Metazoa</taxon>
        <taxon>Ecdysozoa</taxon>
        <taxon>Arthropoda</taxon>
        <taxon>Chelicerata</taxon>
        <taxon>Arachnida</taxon>
        <taxon>Araneae</taxon>
        <taxon>Araneomorphae</taxon>
        <taxon>Entelegynae</taxon>
        <taxon>Araneoidea</taxon>
        <taxon>Araneidae</taxon>
        <taxon>Argiope</taxon>
    </lineage>
</organism>
<dbReference type="EMBL" id="JABXBU010002231">
    <property type="protein sequence ID" value="KAF8763211.1"/>
    <property type="molecule type" value="Genomic_DNA"/>
</dbReference>
<evidence type="ECO:0000256" key="3">
    <source>
        <dbReference type="ARBA" id="ARBA00023157"/>
    </source>
</evidence>
<dbReference type="Proteomes" id="UP000807504">
    <property type="component" value="Unassembled WGS sequence"/>
</dbReference>
<evidence type="ECO:0000256" key="2">
    <source>
        <dbReference type="ARBA" id="ARBA00022525"/>
    </source>
</evidence>
<sequence>MVVLCTLFLVTVAVGSYGQSQDAPESCLCVPFYQCRGGVIVTDGSTMLDPRSPDGLSNGSPPKDNFVSSLPKLTGIPKCDPYFICCLDPETSRVTPFRHKCGNRNEAGTNPFAPVPNKTSISEFGEFPWQAAILKVDAGVVIFKCGGALIDDRHIITSAQCVYKFLDNKNSMIVRLGEWNIEEEDEYMPHEDYGVQDIFIHNRYNPSNLRNDIAVVRLNDTVQFKSYIDTICLPEEDDDFTGQLCVVTGWGADKIKKGTYSSVLKKVVLPVIDKRECQDLLRGTRLGPRFQLHHKFMCAGGEADQDVCKGDAGGPLICYKSDNSYAVAGLVSWGIECGIEKVPGVYTEVKNFIDFITCKTQKPIKEYWRS</sequence>
<reference evidence="7" key="2">
    <citation type="submission" date="2020-06" db="EMBL/GenBank/DDBJ databases">
        <authorList>
            <person name="Sheffer M."/>
        </authorList>
    </citation>
    <scope>NUCLEOTIDE SEQUENCE</scope>
</reference>
<accession>A0A8T0DZV0</accession>
<dbReference type="SMART" id="SM00020">
    <property type="entry name" value="Tryp_SPc"/>
    <property type="match status" value="1"/>
</dbReference>
<gene>
    <name evidence="7" type="ORF">HNY73_021415</name>
</gene>
<dbReference type="GO" id="GO:0005576">
    <property type="term" value="C:extracellular region"/>
    <property type="evidence" value="ECO:0007669"/>
    <property type="project" value="UniProtKB-SubCell"/>
</dbReference>